<keyword evidence="6 8" id="KW-1133">Transmembrane helix</keyword>
<feature type="transmembrane region" description="Helical" evidence="8">
    <location>
        <begin position="30"/>
        <end position="49"/>
    </location>
</feature>
<feature type="transmembrane region" description="Helical" evidence="8">
    <location>
        <begin position="286"/>
        <end position="304"/>
    </location>
</feature>
<dbReference type="GO" id="GO:0140359">
    <property type="term" value="F:ABC-type transporter activity"/>
    <property type="evidence" value="ECO:0007669"/>
    <property type="project" value="InterPro"/>
</dbReference>
<comment type="similarity">
    <text evidence="2">Belongs to the ABC-2 integral membrane protein family.</text>
</comment>
<dbReference type="GO" id="GO:0005886">
    <property type="term" value="C:plasma membrane"/>
    <property type="evidence" value="ECO:0007669"/>
    <property type="project" value="UniProtKB-SubCell"/>
</dbReference>
<evidence type="ECO:0000259" key="9">
    <source>
        <dbReference type="PROSITE" id="PS51012"/>
    </source>
</evidence>
<name>G9YGM1_9FIRM</name>
<dbReference type="HOGENOM" id="CLU_039483_8_3_9"/>
<keyword evidence="3" id="KW-0813">Transport</keyword>
<dbReference type="AlphaFoldDB" id="G9YGM1"/>
<dbReference type="InterPro" id="IPR013525">
    <property type="entry name" value="ABC2_TM"/>
</dbReference>
<dbReference type="InterPro" id="IPR051449">
    <property type="entry name" value="ABC-2_transporter_component"/>
</dbReference>
<feature type="transmembrane region" description="Helical" evidence="8">
    <location>
        <begin position="225"/>
        <end position="247"/>
    </location>
</feature>
<organism evidence="10 11">
    <name type="scientific">Anaeroglobus geminatus F0357</name>
    <dbReference type="NCBI Taxonomy" id="861450"/>
    <lineage>
        <taxon>Bacteria</taxon>
        <taxon>Bacillati</taxon>
        <taxon>Bacillota</taxon>
        <taxon>Negativicutes</taxon>
        <taxon>Veillonellales</taxon>
        <taxon>Veillonellaceae</taxon>
        <taxon>Anaeroglobus</taxon>
    </lineage>
</organism>
<dbReference type="PANTHER" id="PTHR30294">
    <property type="entry name" value="MEMBRANE COMPONENT OF ABC TRANSPORTER YHHJ-RELATED"/>
    <property type="match status" value="1"/>
</dbReference>
<protein>
    <submittedName>
        <fullName evidence="10">ABC-2 type transporter</fullName>
    </submittedName>
</protein>
<evidence type="ECO:0000256" key="4">
    <source>
        <dbReference type="ARBA" id="ARBA00022475"/>
    </source>
</evidence>
<evidence type="ECO:0000256" key="5">
    <source>
        <dbReference type="ARBA" id="ARBA00022692"/>
    </source>
</evidence>
<evidence type="ECO:0000313" key="11">
    <source>
        <dbReference type="Proteomes" id="UP000005481"/>
    </source>
</evidence>
<keyword evidence="4" id="KW-1003">Cell membrane</keyword>
<evidence type="ECO:0000256" key="2">
    <source>
        <dbReference type="ARBA" id="ARBA00007783"/>
    </source>
</evidence>
<dbReference type="OrthoDB" id="9776218at2"/>
<proteinExistence type="inferred from homology"/>
<evidence type="ECO:0000256" key="8">
    <source>
        <dbReference type="SAM" id="Phobius"/>
    </source>
</evidence>
<keyword evidence="7 8" id="KW-0472">Membrane</keyword>
<evidence type="ECO:0000256" key="7">
    <source>
        <dbReference type="ARBA" id="ARBA00023136"/>
    </source>
</evidence>
<feature type="transmembrane region" description="Helical" evidence="8">
    <location>
        <begin position="253"/>
        <end position="274"/>
    </location>
</feature>
<comment type="caution">
    <text evidence="10">The sequence shown here is derived from an EMBL/GenBank/DDBJ whole genome shotgun (WGS) entry which is preliminary data.</text>
</comment>
<reference evidence="10 11" key="1">
    <citation type="submission" date="2011-08" db="EMBL/GenBank/DDBJ databases">
        <authorList>
            <person name="Weinstock G."/>
            <person name="Sodergren E."/>
            <person name="Clifton S."/>
            <person name="Fulton L."/>
            <person name="Fulton B."/>
            <person name="Courtney L."/>
            <person name="Fronick C."/>
            <person name="Harrison M."/>
            <person name="Strong C."/>
            <person name="Farmer C."/>
            <person name="Delahaunty K."/>
            <person name="Markovic C."/>
            <person name="Hall O."/>
            <person name="Minx P."/>
            <person name="Tomlinson C."/>
            <person name="Mitreva M."/>
            <person name="Hou S."/>
            <person name="Chen J."/>
            <person name="Wollam A."/>
            <person name="Pepin K.H."/>
            <person name="Johnson M."/>
            <person name="Bhonagiri V."/>
            <person name="Zhang X."/>
            <person name="Suruliraj S."/>
            <person name="Warren W."/>
            <person name="Chinwalla A."/>
            <person name="Mardis E.R."/>
            <person name="Wilson R.K."/>
        </authorList>
    </citation>
    <scope>NUCLEOTIDE SEQUENCE [LARGE SCALE GENOMIC DNA]</scope>
    <source>
        <strain evidence="10 11">F0357</strain>
    </source>
</reference>
<dbReference type="PANTHER" id="PTHR30294:SF44">
    <property type="entry name" value="MULTIDRUG ABC TRANSPORTER PERMEASE YBHR-RELATED"/>
    <property type="match status" value="1"/>
</dbReference>
<dbReference type="PROSITE" id="PS51012">
    <property type="entry name" value="ABC_TM2"/>
    <property type="match status" value="1"/>
</dbReference>
<keyword evidence="11" id="KW-1185">Reference proteome</keyword>
<dbReference type="eggNOG" id="COG0842">
    <property type="taxonomic scope" value="Bacteria"/>
</dbReference>
<dbReference type="Gene3D" id="3.40.1710.10">
    <property type="entry name" value="abc type-2 transporter like domain"/>
    <property type="match status" value="1"/>
</dbReference>
<evidence type="ECO:0000256" key="1">
    <source>
        <dbReference type="ARBA" id="ARBA00004651"/>
    </source>
</evidence>
<accession>G9YGM1</accession>
<feature type="domain" description="ABC transmembrane type-2" evidence="9">
    <location>
        <begin position="139"/>
        <end position="368"/>
    </location>
</feature>
<feature type="transmembrane region" description="Helical" evidence="8">
    <location>
        <begin position="345"/>
        <end position="365"/>
    </location>
</feature>
<comment type="subcellular location">
    <subcellularLocation>
        <location evidence="1">Cell membrane</location>
        <topology evidence="1">Multi-pass membrane protein</topology>
    </subcellularLocation>
</comment>
<feature type="transmembrane region" description="Helical" evidence="8">
    <location>
        <begin position="175"/>
        <end position="199"/>
    </location>
</feature>
<dbReference type="Pfam" id="PF12698">
    <property type="entry name" value="ABC2_membrane_3"/>
    <property type="match status" value="1"/>
</dbReference>
<dbReference type="STRING" id="861450.HMPREF0080_00788"/>
<dbReference type="InterPro" id="IPR047817">
    <property type="entry name" value="ABC2_TM_bact-type"/>
</dbReference>
<gene>
    <name evidence="10" type="ORF">HMPREF0080_00788</name>
</gene>
<evidence type="ECO:0000256" key="6">
    <source>
        <dbReference type="ARBA" id="ARBA00022989"/>
    </source>
</evidence>
<evidence type="ECO:0000256" key="3">
    <source>
        <dbReference type="ARBA" id="ARBA00022448"/>
    </source>
</evidence>
<keyword evidence="5 8" id="KW-0812">Transmembrane</keyword>
<dbReference type="RefSeq" id="WP_006789775.1">
    <property type="nucleotide sequence ID" value="NZ_JH417575.1"/>
</dbReference>
<dbReference type="Proteomes" id="UP000005481">
    <property type="component" value="Unassembled WGS sequence"/>
</dbReference>
<dbReference type="PATRIC" id="fig|861450.3.peg.751"/>
<sequence>MNAFRIKLHKIYYIVYKELLTTLKDPKNRIVLIIPVLIQGLLFGYTATYNLEHIPYAVLDESHSRESTELLAHLDGTGIYNRVATLQSTGQIARLIDSGDAMLVITIPPDFARKLNTGKTAPVQLITDGRNPTTAGLSSGYTTAVIAGYNAAYGGPPVLDIQSRTRYNPNQITRWMFLPSLIAMLALTQVMVLAGLSVARERENGTFDQLLVTPLTPMEILIGKLIPPVIIGLVQSSMMLSICVFWFKVPMVGSLPVLGLTVFIFLLSSVGIGLSISAVSKNMQQVMVYCFLFLLPMLLLSGLATPVQNMPEALQYATYINPTRFVIEAIRRIYLEGADLAAIAYTYPPMLIVAAVTMPAAAWLFRHKLS</sequence>
<evidence type="ECO:0000313" key="10">
    <source>
        <dbReference type="EMBL" id="EHM42001.1"/>
    </source>
</evidence>
<dbReference type="EMBL" id="AGCJ01000024">
    <property type="protein sequence ID" value="EHM42001.1"/>
    <property type="molecule type" value="Genomic_DNA"/>
</dbReference>